<accession>A0A7R8W666</accession>
<feature type="region of interest" description="Disordered" evidence="1">
    <location>
        <begin position="1"/>
        <end position="31"/>
    </location>
</feature>
<dbReference type="PANTHER" id="PTHR31751">
    <property type="entry name" value="SI:CH211-108C17.2-RELATED-RELATED"/>
    <property type="match status" value="1"/>
</dbReference>
<evidence type="ECO:0000259" key="2">
    <source>
        <dbReference type="Pfam" id="PF20700"/>
    </source>
</evidence>
<name>A0A7R8W666_9CRUS</name>
<organism evidence="3">
    <name type="scientific">Cyprideis torosa</name>
    <dbReference type="NCBI Taxonomy" id="163714"/>
    <lineage>
        <taxon>Eukaryota</taxon>
        <taxon>Metazoa</taxon>
        <taxon>Ecdysozoa</taxon>
        <taxon>Arthropoda</taxon>
        <taxon>Crustacea</taxon>
        <taxon>Oligostraca</taxon>
        <taxon>Ostracoda</taxon>
        <taxon>Podocopa</taxon>
        <taxon>Podocopida</taxon>
        <taxon>Cytherocopina</taxon>
        <taxon>Cytheroidea</taxon>
        <taxon>Cytherideidae</taxon>
        <taxon>Cyprideis</taxon>
    </lineage>
</organism>
<feature type="compositionally biased region" description="Low complexity" evidence="1">
    <location>
        <begin position="1"/>
        <end position="29"/>
    </location>
</feature>
<gene>
    <name evidence="3" type="ORF">CTOB1V02_LOCUS1115</name>
</gene>
<dbReference type="OrthoDB" id="6512366at2759"/>
<evidence type="ECO:0000256" key="1">
    <source>
        <dbReference type="SAM" id="MobiDB-lite"/>
    </source>
</evidence>
<sequence>EETLPSTSETLPSTSETLPSTSETLPSTSEHADVLNSTALSEDVPLPDFEVSWVAPSEPSMDNEETMEEAEETGTVTSPPEFVIVQWEQLVSCFKLMRCQHALCCQPVLKTEKSRRPDGAAFTMTFTCIKGHKWKWCSSKKVGKCYNVNVALSAATLICGGSNLTQAEVAGTLGLPFPNPSTMSRHQTAFVNPAIEKFYEKTQENVIQKLQGKKIMLTAGGRSRSPGSSAKYTQVTFMCVKSKAIIHFELFQVYMSKNSVMMERDAIKVGLKTCMEIPGYELVGQWCKSITNHLWYSMQTCGKDYQTLIKKWTSIIHHITDKHEWSDGRCEHEELGDEDDEYFTPETLGLEEIKDIVLKPRLLQQLEKTTHFYFTSASALDAYHSLLLKYATKRLHYHFAGMRARSMISVIDHNWNIKRPQAINKKTGEPRFQRKWSKKTKAWIVSPVKVPKNYDFRRQILAMCFEKAASEDSKLAETVTLRSQDIANRFKIPKNAVS</sequence>
<protein>
    <recommendedName>
        <fullName evidence="2">Mutator-like transposase domain-containing protein</fullName>
    </recommendedName>
</protein>
<feature type="compositionally biased region" description="Acidic residues" evidence="1">
    <location>
        <begin position="61"/>
        <end position="72"/>
    </location>
</feature>
<feature type="domain" description="Mutator-like transposase" evidence="2">
    <location>
        <begin position="91"/>
        <end position="208"/>
    </location>
</feature>
<reference evidence="3" key="1">
    <citation type="submission" date="2020-11" db="EMBL/GenBank/DDBJ databases">
        <authorList>
            <person name="Tran Van P."/>
        </authorList>
    </citation>
    <scope>NUCLEOTIDE SEQUENCE</scope>
</reference>
<dbReference type="PANTHER" id="PTHR31751:SF42">
    <property type="entry name" value="PROTEIN CBG10204"/>
    <property type="match status" value="1"/>
</dbReference>
<feature type="region of interest" description="Disordered" evidence="1">
    <location>
        <begin position="54"/>
        <end position="77"/>
    </location>
</feature>
<evidence type="ECO:0000313" key="3">
    <source>
        <dbReference type="EMBL" id="CAD7223121.1"/>
    </source>
</evidence>
<proteinExistence type="predicted"/>
<feature type="non-terminal residue" evidence="3">
    <location>
        <position position="498"/>
    </location>
</feature>
<dbReference type="InterPro" id="IPR049012">
    <property type="entry name" value="Mutator_transp_dom"/>
</dbReference>
<dbReference type="AlphaFoldDB" id="A0A7R8W666"/>
<dbReference type="EMBL" id="OB660153">
    <property type="protein sequence ID" value="CAD7223121.1"/>
    <property type="molecule type" value="Genomic_DNA"/>
</dbReference>
<dbReference type="Pfam" id="PF20700">
    <property type="entry name" value="Mutator"/>
    <property type="match status" value="1"/>
</dbReference>